<keyword evidence="2" id="KW-0812">Transmembrane</keyword>
<gene>
    <name evidence="4" type="ORF">GCM10017774_74760</name>
</gene>
<feature type="region of interest" description="Disordered" evidence="1">
    <location>
        <begin position="336"/>
        <end position="441"/>
    </location>
</feature>
<keyword evidence="2" id="KW-1133">Transmembrane helix</keyword>
<dbReference type="Pfam" id="PF25547">
    <property type="entry name" value="WXG100_2"/>
    <property type="match status" value="1"/>
</dbReference>
<evidence type="ECO:0000313" key="4">
    <source>
        <dbReference type="EMBL" id="GHH56528.1"/>
    </source>
</evidence>
<feature type="region of interest" description="Disordered" evidence="1">
    <location>
        <begin position="1113"/>
        <end position="1138"/>
    </location>
</feature>
<reference evidence="5" key="1">
    <citation type="journal article" date="2019" name="Int. J. Syst. Evol. Microbiol.">
        <title>The Global Catalogue of Microorganisms (GCM) 10K type strain sequencing project: providing services to taxonomists for standard genome sequencing and annotation.</title>
        <authorList>
            <consortium name="The Broad Institute Genomics Platform"/>
            <consortium name="The Broad Institute Genome Sequencing Center for Infectious Disease"/>
            <person name="Wu L."/>
            <person name="Ma J."/>
        </authorList>
    </citation>
    <scope>NUCLEOTIDE SEQUENCE [LARGE SCALE GENOMIC DNA]</scope>
    <source>
        <strain evidence="5">CGMCC 4.7367</strain>
    </source>
</reference>
<comment type="caution">
    <text evidence="4">The sequence shown here is derived from an EMBL/GenBank/DDBJ whole genome shotgun (WGS) entry which is preliminary data.</text>
</comment>
<dbReference type="EMBL" id="BNAR01000016">
    <property type="protein sequence ID" value="GHH56528.1"/>
    <property type="molecule type" value="Genomic_DNA"/>
</dbReference>
<feature type="region of interest" description="Disordered" evidence="1">
    <location>
        <begin position="1310"/>
        <end position="1340"/>
    </location>
</feature>
<feature type="compositionally biased region" description="Basic and acidic residues" evidence="1">
    <location>
        <begin position="1080"/>
        <end position="1093"/>
    </location>
</feature>
<feature type="region of interest" description="Disordered" evidence="1">
    <location>
        <begin position="1080"/>
        <end position="1101"/>
    </location>
</feature>
<feature type="transmembrane region" description="Helical" evidence="2">
    <location>
        <begin position="112"/>
        <end position="138"/>
    </location>
</feature>
<feature type="region of interest" description="Disordered" evidence="1">
    <location>
        <begin position="3098"/>
        <end position="3130"/>
    </location>
</feature>
<keyword evidence="5" id="KW-1185">Reference proteome</keyword>
<sequence length="4218" mass="446111">MSGADGTTHLPPALQKFFQVVLGMEWPEADEGGLRELRGAWSSAASAAEEFAESVGVDATVLAEALHGALGDQVAGYLRGDVVAGVGDLVSAMRELSHAAETAAADVQKAKIMLIAMAALALATVISLLYSLIFSFMIPAVEAAAQVGLRLVLRELAAKIASLSVRGVGVATAKLGVDAAKWGAFGGAFMGGLDGGIQLGQIAAGRRHGFDWESLKGSVIGGVIGGAVGGVAHGLSRGVVSGLSAEVRGRVSGSVRALGHFGYASAQVASAGLSNPLINVATGMRGNVWDGIIGAASRADGVRAGGGGVADLKVPDFKIPSITAFDGLPAYRDLLPDGGEVAESESKSEKDADEVLSAHSVADPARPSDAGEPVGDGELQTDRAEPAAAGDATSLSATDVSAKDADDADKSKQDNASESHAVPTALPAAPDVTSAPASTATGFASGREWADVRDAVTPTRHAAERFEAVRDPKIEHGQIEGRITQIRFDLRRATFTGEDGTVHTIREATAPISLRAKDPTAAAAYAARVQGLLDTHFNHRHRYSNGDQAHFSVSHTPDNGEHWSSNPHDAVPITLSSNGDARTDQLTWHVDRPEHAVHEVFHFFGLADTHADSQRPALLGRADEPGIMGAAAGLELGAHNLEALDGATSATHTGHPAPDVVTYPSPPEHELHGPVNAPATQVPRTAPDPAAVQLAVRAKIDLPLVFGKPEFGPVRAALGQMFTASGKDGKWVSEQYADRVLLVLADTLNGVRRIYDDAFDVRVQVVAIGPARDTRAGSADFGSTHTAESATRSAKEVERTPVDPSKMLDVPAGPVTVSGRVAGIGAKSSSGAAVRKAEGLRIDAHRETETVESVHEVVHRITVEPRGRRLSRRGRHTAPEIRDVPVTMTLAWPKRIDPALQSPRSVSSSYAEIEPGSSPADRQQAYARFERERRAIKQVVLAGIGDVFDRVKDGLRLDLADPETARLRSWLDSLGPEHGRDIVTGGLVRRTFTFDHRRHPVEIVLGRAHLPHRPRRPSEHVESGRRSISHRHSTSAEHRLSEGGTREWGGEIAVGVGESLAEAIGVTLSGGVSYRRSAEDTGVHTTELQRDLDEQTTGDLDSHDIELHYLVSMSDARRPSTPRSSGSPGFSRGHAALPAPITVPGAARLSVARKGEMSSDTDDAGTGGSVASLRGPSGLRLEEVPGHVSARWTLTRETLEDVTGRVVHRLAATGLIPGSHAAKVTEDLRQLLTADAQSLLDGGDGLRLPLPGAAGDLFLRGNVEASKGRYVKAAAWKELAGRISARDFHSFESLRRRSKGFHVSVEGGAGTASLSGEIGPSRTKERRGSVSQSVETEQTWSGRGGPSYLYQFPVEIEVRTGAGWHDLDAPMKWDDGPVSGRLEIAVPARPGKGVDVVPEDVLPETGWTRGAPLPPMRPGTLPAEHVVDSVSPVRHLVSTATEMLVLTAEKGLGKEAKALVQRLVFGDEPANLGGRAEDEATAASRAALETWGSWSSRQGRLAVAAGPADELPLRSYNDGGPLGTGSRDLTGDVRLTTTYGNPRIIDRNDAQTFGRTQHRKTVLMSGESAQNAVAASFEASVKAGERFTGGGGLSADYSRGPMSSTTDTVDLETSHSRVERGYLVEFDAHHHLATSVGRSRTGPFGGRHEGHVSRQERDKFVPRAVKVWVTASDLPRIGELTSHDLDRNVHPDDRAAYHAVQTPAPTSSPVVKGHGPVEPARPEVVTELKNRLREELRKWENEITDREVAAQYSQLHDALVQSFGTRLVLGGFGTMLTDMLHGGTELLGERLGESGKLEQLVVVSARRVDGRVLGADDHFRHQSKVTTTRHHVAGKRSSFNWGVKGSAVPDVGAPEGWVGSQLSGLLDPNAAVEGRRTSEAQTRKVHEQVVTYTWAGRGVRHEFGIEVQVRLRPWAHSGQYRRHLPGLRHTPVQDTHTPNPFTIPAAIRTTVAVPAAAAPLATVDGSLRETLPARGIPLESTLRAWPFPAPKLHAELVRLADGLSARRGASLLVGTRAGQLSNYFAEALSGNGHVVTVGSRQVDSVTIRMDLGRREVVTELPGATLTNSASRTGHAVTEVTGEAGAEAAIAGGLAESLVPGLSANLFNLNVFDENEVGSSTSAAKPSKVYLVRAELSSTITVTPPGGPARPAVSTGPDGEVWLRADEAGLEALGLKPVVPSTPASSPGIPVSPRMRSAVLRPAPSTGLTTAYRDVSRGAGEIVLSPQAQRAWVDELTTLGSGALEQRDLPSGTGARLADIDGALAVLKDASVRTRVRSLVNDAVLVTSLAPLSYELRGGAAPRVFRPVSPLRLTQLLDDVRDRLHRGENPFDGPLLRGLDHDPAAPLVVRLATLATLNLSARARTTLAKDPLFTALLAAPPVLGEALFAAAGHETQHRDTTAEIAVVNTALRSRVPTIAALLQIGRAAVRSREDFAALNERAFALVTAGQPDAAAWRELTDRWSRTVQDLAPDRYQAVVRSQLAQELNTGTERPGGGIAVNGRLGTATERIAFWNALAEGSGQVLHTADGRPVHVRALLDGPRRKIVVSDPAERAARAADLDGFAVEVSLREYRAPAQLFTADTHRRSGIAVNAGVVLGGNAGERAKAETFPKAGDGAFAVLLGSDAGTATAAVITDSALVGGWNGRDGIRVAGPDLESMGDAALEAARSLGVWVDLPASAADRVASEGWVRHHPDGEVRPSPFERAHTPIRAGAFFGQDNALAVAEMLPAEKGVFAVVPGPGAELSAQDVVDAVQATAGEWRGVRLFVSDRPGLAELAAEVSAELGVPVARPAADLHLGFGDAGPVVRESASQPSDWLMTRPDGQEADGPPYALERPADAEEAFGLPAPVRLTAEILPGERDSVPMPPRPSEVDVARPVAASWFDPSGTPLRPVQWEHLRASVDVRTVDTERFDPFISGSPTADELAGQRHLVRYDVRRMQVGSRFVREFTVRLRLHGATPELEAAVHSGVDSVVNAGHRLPGGDQLHVRVEFVRPDESAHADIRTRPRDSTLPSDQLHWRLDDGPSLAHEVLHFVGLSDEHVDARRVFLRDSTLSRVESDGGPMGPSVHIGATLKPRHAWLIERTLVDQLGPVESWNPVDAPPLESLTRPDTSEEHVPMPPRPADGELLTDSTGRATLLSYLSAESRAAVGLGHWSGGNDHSYRVLEVTGTAGARWEVPSNWAHAVDDTRESPRFLLLEARHGTFAGPAPSAVAMAARMAGDPGFARLNSAHTQAPLVVLVADDTAAPGRNVLSGQFAEHLQSLTGWAETYHYQGPVKISEVGAVSIPLGGAVGTVRTVTPADLRWDEQGGVFDFVDDGSRVHRFPAEITDPLVVSLDGAVSHARFDRRGGGRLELDGAQFGRVLLQIPDFRDALVADPTRPVVLTGGPTGQRNNHSGFGFDLAGALRTAGHFNDVHAPVRRDDGVLNKVSGLRDGDLRIEAVHDAEGRIAAVLVRSPGDHGLLEGVRNWARQPGGPALGAYAAPGGLTVAAPWSGRPGVVFARPDADGHLVLRSDGTPLQVGTAELARVLGDGSLLRDMLGIGTRGETARGLAKPVLFAPIAGRSEPDAAAFAEGIFTGGFARTVFAPRGELTVTPAGLVLDGPGFDQAAPRRPGSADLVHHPMVNRALGVHGQFFPARDFDAVNTSVSATRGNQRQHYYVMEPGGQARSYVLPAPASTWVVAAHADPHGMEAVLATNRPHQRGDSVNVGGDELARIVRAGELFLTHHRGAVTHLRVLNCSFNARTAGGGPTPAEALHRAWGAGEPVLGSLLAANARVDVDAGGDLWVDGGTYTDVTIADDPLVSLGELAITGEYRTDLFAPGHFDDEMRQLVQNIARGAAWRARRHAVRPFVDIVGHGVNQEHANERTAEVNAAFARTFATEAARLERIGLPVTPQDVELVLSPVVLSSDSGHPLAFVVAHFPVADVGYEAVMAPDIVTTARAFADLRADLPVPPDAPPVVTALRDASGRPVGVAFLNSGEAHVARAAADLGAFTVAVHHGADGFRVPLHSGGVRTVDAEGMIRELSSLDTTRFGDWRRSPALTFLSCRLGAPEHRERLSALEVLARGEGFTGTVSTYRGRVEVRPDGTVRSLEDDERVSIGAIVLEPVAGARFFDALPRDLRTGENVVVLAGAPESDASQTAAALGADVLVPLESTAVTPAGQVLATGWSRAADGTMRPDGAAGWVRFGPDGTQRHVPVADLAGATGSRPERTA</sequence>
<feature type="compositionally biased region" description="Basic and acidic residues" evidence="1">
    <location>
        <begin position="401"/>
        <end position="417"/>
    </location>
</feature>
<feature type="region of interest" description="Disordered" evidence="1">
    <location>
        <begin position="1012"/>
        <end position="1044"/>
    </location>
</feature>
<feature type="compositionally biased region" description="Basic and acidic residues" evidence="1">
    <location>
        <begin position="1034"/>
        <end position="1044"/>
    </location>
</feature>
<evidence type="ECO:0000256" key="2">
    <source>
        <dbReference type="SAM" id="Phobius"/>
    </source>
</evidence>
<proteinExistence type="predicted"/>
<feature type="region of interest" description="Disordered" evidence="1">
    <location>
        <begin position="1637"/>
        <end position="1656"/>
    </location>
</feature>
<feature type="compositionally biased region" description="Basic and acidic residues" evidence="1">
    <location>
        <begin position="1646"/>
        <end position="1656"/>
    </location>
</feature>
<dbReference type="Proteomes" id="UP000605568">
    <property type="component" value="Unassembled WGS sequence"/>
</dbReference>
<protein>
    <recommendedName>
        <fullName evidence="3">Outer membrane channel protein CpnT-like N-terminal domain-containing protein</fullName>
    </recommendedName>
</protein>
<feature type="compositionally biased region" description="Polar residues" evidence="1">
    <location>
        <begin position="1329"/>
        <end position="1340"/>
    </location>
</feature>
<accession>A0ABQ3MTH9</accession>
<name>A0ABQ3MTH9_9PSEU</name>
<feature type="region of interest" description="Disordered" evidence="1">
    <location>
        <begin position="774"/>
        <end position="813"/>
    </location>
</feature>
<evidence type="ECO:0000313" key="5">
    <source>
        <dbReference type="Proteomes" id="UP000605568"/>
    </source>
</evidence>
<dbReference type="InterPro" id="IPR057746">
    <property type="entry name" value="CpnT-like_N"/>
</dbReference>
<feature type="domain" description="Outer membrane channel protein CpnT-like N-terminal" evidence="3">
    <location>
        <begin position="14"/>
        <end position="135"/>
    </location>
</feature>
<feature type="region of interest" description="Disordered" evidence="1">
    <location>
        <begin position="1592"/>
        <end position="1613"/>
    </location>
</feature>
<organism evidence="4 5">
    <name type="scientific">Lentzea cavernae</name>
    <dbReference type="NCBI Taxonomy" id="2020703"/>
    <lineage>
        <taxon>Bacteria</taxon>
        <taxon>Bacillati</taxon>
        <taxon>Actinomycetota</taxon>
        <taxon>Actinomycetes</taxon>
        <taxon>Pseudonocardiales</taxon>
        <taxon>Pseudonocardiaceae</taxon>
        <taxon>Lentzea</taxon>
    </lineage>
</organism>
<feature type="region of interest" description="Disordered" evidence="1">
    <location>
        <begin position="901"/>
        <end position="922"/>
    </location>
</feature>
<feature type="compositionally biased region" description="Low complexity" evidence="1">
    <location>
        <begin position="1119"/>
        <end position="1133"/>
    </location>
</feature>
<feature type="region of interest" description="Disordered" evidence="1">
    <location>
        <begin position="1152"/>
        <end position="1177"/>
    </location>
</feature>
<evidence type="ECO:0000256" key="1">
    <source>
        <dbReference type="SAM" id="MobiDB-lite"/>
    </source>
</evidence>
<dbReference type="RefSeq" id="WP_191304115.1">
    <property type="nucleotide sequence ID" value="NZ_BNAR01000016.1"/>
</dbReference>
<evidence type="ECO:0000259" key="3">
    <source>
        <dbReference type="Pfam" id="PF25547"/>
    </source>
</evidence>
<feature type="compositionally biased region" description="Basic and acidic residues" evidence="1">
    <location>
        <begin position="1016"/>
        <end position="1025"/>
    </location>
</feature>
<feature type="compositionally biased region" description="Polar residues" evidence="1">
    <location>
        <begin position="781"/>
        <end position="792"/>
    </location>
</feature>
<keyword evidence="2" id="KW-0472">Membrane</keyword>